<dbReference type="EMBL" id="CP097635">
    <property type="protein sequence ID" value="URI08189.1"/>
    <property type="molecule type" value="Genomic_DNA"/>
</dbReference>
<dbReference type="InterPro" id="IPR036134">
    <property type="entry name" value="Crypto/Photolyase_FAD-like_sf"/>
</dbReference>
<dbReference type="Gene3D" id="1.25.40.80">
    <property type="match status" value="1"/>
</dbReference>
<feature type="domain" description="Cryptochrome/DNA photolyase FAD-binding" evidence="5">
    <location>
        <begin position="63"/>
        <end position="192"/>
    </location>
</feature>
<evidence type="ECO:0000313" key="6">
    <source>
        <dbReference type="EMBL" id="URI08189.1"/>
    </source>
</evidence>
<accession>A0ABY4SAC4</accession>
<sequence>MSRRQALDRIAAVQPAAYAHSRNALDGAVSGLSPWITHGVVSLPEVAAGVAARHPGLHLQHRFVMELGWREFFRHVWAHRGSGILQSLHEGPLPDEAYAAEVPTDVREARTGVPVVDQAVHQLYAHGLLHNHARLWLASYLVHLRKVHWRAGADWLLGHLLDGDLASNHLSWQWVAGTGSHQPYLFNAENVARFAPPAWHSPGSVIDTDYGTLDAMARNAARAPAAGAGTGVSSGVREPPRHAMPPADLLPPAPAPARVAGRDVWLVHPWALRAPPADVPADAVCLGWWPAEHHAAWPWTEGRWRWAAARMAEVTPLALHADRATLAALLAGARSVQAWSDPHADPHAPAGLHLRPPERLFDPVDRPCASFSAWWKRSTQGLKQLADLPGWPRPLRQA</sequence>
<name>A0ABY4SAC4_AQUTE</name>
<comment type="cofactor">
    <cofactor evidence="1">
        <name>FAD</name>
        <dbReference type="ChEBI" id="CHEBI:57692"/>
    </cofactor>
</comment>
<reference evidence="6" key="1">
    <citation type="submission" date="2022-05" db="EMBL/GenBank/DDBJ databases">
        <title>An RpoN-dependent PEP-CTERM gene is involved in floc formation of an Aquincola tertiaricarbonis strain.</title>
        <authorList>
            <person name="Qiu D."/>
            <person name="Xia M."/>
        </authorList>
    </citation>
    <scope>NUCLEOTIDE SEQUENCE</scope>
    <source>
        <strain evidence="6">RN12</strain>
    </source>
</reference>
<proteinExistence type="inferred from homology"/>
<keyword evidence="4" id="KW-0157">Chromophore</keyword>
<dbReference type="Pfam" id="PF03441">
    <property type="entry name" value="FAD_binding_7"/>
    <property type="match status" value="1"/>
</dbReference>
<evidence type="ECO:0000256" key="3">
    <source>
        <dbReference type="ARBA" id="ARBA00022827"/>
    </source>
</evidence>
<dbReference type="Proteomes" id="UP001056201">
    <property type="component" value="Chromosome 1"/>
</dbReference>
<gene>
    <name evidence="6" type="ORF">MW290_06325</name>
</gene>
<keyword evidence="7" id="KW-1185">Reference proteome</keyword>
<comment type="similarity">
    <text evidence="4">Belongs to the DNA photolyase family.</text>
</comment>
<dbReference type="InterPro" id="IPR002081">
    <property type="entry name" value="Cryptochrome/DNA_photolyase_1"/>
</dbReference>
<protein>
    <submittedName>
        <fullName evidence="6">Deoxyribodipyrimidine photolyase</fullName>
    </submittedName>
</protein>
<keyword evidence="2 4" id="KW-0285">Flavoprotein</keyword>
<evidence type="ECO:0000256" key="2">
    <source>
        <dbReference type="ARBA" id="ARBA00022630"/>
    </source>
</evidence>
<keyword evidence="3 4" id="KW-0274">FAD</keyword>
<evidence type="ECO:0000256" key="4">
    <source>
        <dbReference type="RuleBase" id="RU004182"/>
    </source>
</evidence>
<dbReference type="PRINTS" id="PR00147">
    <property type="entry name" value="DNAPHOTLYASE"/>
</dbReference>
<dbReference type="PANTHER" id="PTHR11455:SF18">
    <property type="entry name" value="SI:CH1073-390K14.1"/>
    <property type="match status" value="1"/>
</dbReference>
<evidence type="ECO:0000256" key="1">
    <source>
        <dbReference type="ARBA" id="ARBA00001974"/>
    </source>
</evidence>
<dbReference type="SUPFAM" id="SSF48173">
    <property type="entry name" value="Cryptochrome/photolyase FAD-binding domain"/>
    <property type="match status" value="1"/>
</dbReference>
<organism evidence="6 7">
    <name type="scientific">Aquincola tertiaricarbonis</name>
    <dbReference type="NCBI Taxonomy" id="391953"/>
    <lineage>
        <taxon>Bacteria</taxon>
        <taxon>Pseudomonadati</taxon>
        <taxon>Pseudomonadota</taxon>
        <taxon>Betaproteobacteria</taxon>
        <taxon>Burkholderiales</taxon>
        <taxon>Sphaerotilaceae</taxon>
        <taxon>Aquincola</taxon>
    </lineage>
</organism>
<dbReference type="PANTHER" id="PTHR11455">
    <property type="entry name" value="CRYPTOCHROME"/>
    <property type="match status" value="1"/>
</dbReference>
<dbReference type="InterPro" id="IPR005101">
    <property type="entry name" value="Cryptochr/Photolyase_FAD-bd"/>
</dbReference>
<evidence type="ECO:0000313" key="7">
    <source>
        <dbReference type="Proteomes" id="UP001056201"/>
    </source>
</evidence>
<dbReference type="Gene3D" id="1.10.579.10">
    <property type="entry name" value="DNA Cyclobutane Dipyrimidine Photolyase, subunit A, domain 3"/>
    <property type="match status" value="1"/>
</dbReference>
<dbReference type="RefSeq" id="WP_250196410.1">
    <property type="nucleotide sequence ID" value="NZ_CP097635.1"/>
</dbReference>
<evidence type="ECO:0000259" key="5">
    <source>
        <dbReference type="Pfam" id="PF03441"/>
    </source>
</evidence>